<dbReference type="KEGG" id="cku:UL82_03845"/>
<gene>
    <name evidence="1" type="ORF">UL82_03845</name>
</gene>
<keyword evidence="2" id="KW-1185">Reference proteome</keyword>
<accession>A0A0F6QZX9</accession>
<dbReference type="AntiFam" id="ANF00041">
    <property type="entry name" value="Antisense to RNaseP"/>
</dbReference>
<dbReference type="AntiFam" id="ANF00045">
    <property type="entry name" value="Antisense to RNaseP"/>
</dbReference>
<dbReference type="HOGENOM" id="CLU_1400435_0_0_11"/>
<protein>
    <submittedName>
        <fullName evidence="1">Uncharacterized protein</fullName>
    </submittedName>
</protein>
<evidence type="ECO:0000313" key="1">
    <source>
        <dbReference type="EMBL" id="AKE40975.1"/>
    </source>
</evidence>
<organism evidence="1 2">
    <name type="scientific">Corynebacterium kutscheri</name>
    <dbReference type="NCBI Taxonomy" id="35755"/>
    <lineage>
        <taxon>Bacteria</taxon>
        <taxon>Bacillati</taxon>
        <taxon>Actinomycetota</taxon>
        <taxon>Actinomycetes</taxon>
        <taxon>Mycobacteriales</taxon>
        <taxon>Corynebacteriaceae</taxon>
        <taxon>Corynebacterium</taxon>
    </lineage>
</organism>
<name>A0A0F6QZX9_9CORY</name>
<reference evidence="1 2" key="1">
    <citation type="journal article" date="2015" name="Genome Announc.">
        <title>Complete Genome Sequence of Corynebacterium kutscheri DSM 20755, a Corynebacterial Type Strain with Remarkably Low G+C Content of Chromosomal DNA.</title>
        <authorList>
            <person name="Ruckert C."/>
            <person name="Albersmeier A."/>
            <person name="Winkler A."/>
            <person name="Tauch A."/>
        </authorList>
    </citation>
    <scope>NUCLEOTIDE SEQUENCE [LARGE SCALE GENOMIC DNA]</scope>
    <source>
        <strain evidence="1 2">DSM 20755</strain>
    </source>
</reference>
<proteinExistence type="predicted"/>
<evidence type="ECO:0000313" key="2">
    <source>
        <dbReference type="Proteomes" id="UP000033457"/>
    </source>
</evidence>
<dbReference type="AlphaFoldDB" id="A0A0F6QZX9"/>
<dbReference type="Proteomes" id="UP000033457">
    <property type="component" value="Chromosome"/>
</dbReference>
<dbReference type="EMBL" id="CP011312">
    <property type="protein sequence ID" value="AKE40975.1"/>
    <property type="molecule type" value="Genomic_DNA"/>
</dbReference>
<sequence length="194" mass="21140">MAINYKKRMSRRISRILYAQIMCVAAIHLDQPLLATSSSYPQVWASNPVTPAQTHPKVRPFDLAPSGVYLATYITAHAGALLPHPFTLTCNKTGGLLSVALALGSLRVAVNNHRAHMESGLSSTLCHTHKNAGTHRRDRPAGSFAVFYSTDAKYHSPSARTSDHLYKTQLCLSTPNPNAPGETFLPVHQELSAK</sequence>